<feature type="region of interest" description="Disordered" evidence="2">
    <location>
        <begin position="657"/>
        <end position="736"/>
    </location>
</feature>
<dbReference type="InterPro" id="IPR029063">
    <property type="entry name" value="SAM-dependent_MTases_sf"/>
</dbReference>
<dbReference type="PANTHER" id="PTHR11579:SF9">
    <property type="entry name" value="PROTEIN-L-ISOASPARTATE O-METHYLTRANSFERASE"/>
    <property type="match status" value="1"/>
</dbReference>
<name>A0A433TT98_ELYCH</name>
<dbReference type="STRING" id="188477.A0A433TT98"/>
<dbReference type="AlphaFoldDB" id="A0A433TT98"/>
<dbReference type="OrthoDB" id="10257972at2759"/>
<sequence length="760" mass="84686">MGGEYSVGQDNDDLIDKLKEKDYIRTVEVERVFRMVDRAHYYLEENRKTAYEDIAWRNGLLHMSAPCIYSKVMEALELRRGMSFLNLGSGTGYLNTLVGYSIGPFGINHGIELHADNVAYAKKRLEEFIQNAPRFDDLELCKPKFVVGNCLNLSAENRLYDRVYCGAACPPEQQEVLQNMIKIGGTLITPVGDQLLKIRRLTATEFTSENILPVSFASLIVPILRDIPDEPVLMPEVHPLSLQDISRIVVRNAIRSTFEFNLPVAKASQSRRKGGRSEASNSSLYQGLRLFNFVPTRDGIMVMGYGVHGDRPWSQQILPVNRRTPGTSNVAADSDSDDTTADENIEGEEERDDDEGDGNLLDRQLLIHAQALRRLRERSSLNSSDDIDVDSDISDIEVDHQPSLSSPEDVNGNLRRDEEHASSSSHSEGQSNSSNENRKALKKGDSKKGKINATISKKGKVTKVLPPHFEDNEINREQIDEDQQDSNEGWESSSYTFDEDICMLNKRHEQHTDTVNASRYSSGSPSMMIEVPASSAPTQPCTIQKQVSYSTSADTSETSGFGSLGDDTALLSESFKDGPASLCSDGFHGMSAEPGSSKSLNSSSLDCNRESVDEGIESHPAMAWMDVDDDGDTAHHDDLTTRNKDFDVPRIGVTLDDEARPSLSRDLSDDDVNHENSSDNFDSDNDMNRRQALARFPRLVKRDQSSSEESDNSKETEESGDEQVEENKITNVPDFSSYLKEKVDTLPIPNSIKAFILHYR</sequence>
<feature type="compositionally biased region" description="Low complexity" evidence="2">
    <location>
        <begin position="596"/>
        <end position="605"/>
    </location>
</feature>
<dbReference type="GO" id="GO:0005737">
    <property type="term" value="C:cytoplasm"/>
    <property type="evidence" value="ECO:0007669"/>
    <property type="project" value="TreeGrafter"/>
</dbReference>
<dbReference type="PANTHER" id="PTHR11579">
    <property type="entry name" value="PROTEIN-L-ISOASPARTATE O-METHYLTRANSFERASE"/>
    <property type="match status" value="1"/>
</dbReference>
<feature type="compositionally biased region" description="Basic and acidic residues" evidence="2">
    <location>
        <begin position="468"/>
        <end position="478"/>
    </location>
</feature>
<dbReference type="Gene3D" id="3.40.50.150">
    <property type="entry name" value="Vaccinia Virus protein VP39"/>
    <property type="match status" value="1"/>
</dbReference>
<evidence type="ECO:0000313" key="3">
    <source>
        <dbReference type="EMBL" id="RUS84758.1"/>
    </source>
</evidence>
<evidence type="ECO:0000313" key="4">
    <source>
        <dbReference type="Proteomes" id="UP000271974"/>
    </source>
</evidence>
<evidence type="ECO:0000256" key="1">
    <source>
        <dbReference type="ARBA" id="ARBA00005369"/>
    </source>
</evidence>
<feature type="compositionally biased region" description="Polar residues" evidence="2">
    <location>
        <begin position="320"/>
        <end position="330"/>
    </location>
</feature>
<feature type="compositionally biased region" description="Low complexity" evidence="2">
    <location>
        <begin position="422"/>
        <end position="435"/>
    </location>
</feature>
<accession>A0A433TT98</accession>
<dbReference type="SUPFAM" id="SSF53335">
    <property type="entry name" value="S-adenosyl-L-methionine-dependent methyltransferases"/>
    <property type="match status" value="1"/>
</dbReference>
<dbReference type="EMBL" id="RQTK01000194">
    <property type="protein sequence ID" value="RUS84758.1"/>
    <property type="molecule type" value="Genomic_DNA"/>
</dbReference>
<organism evidence="3 4">
    <name type="scientific">Elysia chlorotica</name>
    <name type="common">Eastern emerald elysia</name>
    <name type="synonym">Sea slug</name>
    <dbReference type="NCBI Taxonomy" id="188477"/>
    <lineage>
        <taxon>Eukaryota</taxon>
        <taxon>Metazoa</taxon>
        <taxon>Spiralia</taxon>
        <taxon>Lophotrochozoa</taxon>
        <taxon>Mollusca</taxon>
        <taxon>Gastropoda</taxon>
        <taxon>Heterobranchia</taxon>
        <taxon>Euthyneura</taxon>
        <taxon>Panpulmonata</taxon>
        <taxon>Sacoglossa</taxon>
        <taxon>Placobranchoidea</taxon>
        <taxon>Plakobranchidae</taxon>
        <taxon>Elysia</taxon>
    </lineage>
</organism>
<comment type="caution">
    <text evidence="3">The sequence shown here is derived from an EMBL/GenBank/DDBJ whole genome shotgun (WGS) entry which is preliminary data.</text>
</comment>
<feature type="compositionally biased region" description="Basic and acidic residues" evidence="2">
    <location>
        <begin position="700"/>
        <end position="717"/>
    </location>
</feature>
<protein>
    <submittedName>
        <fullName evidence="3">Uncharacterized protein</fullName>
    </submittedName>
</protein>
<dbReference type="Pfam" id="PF01135">
    <property type="entry name" value="PCMT"/>
    <property type="match status" value="1"/>
</dbReference>
<proteinExistence type="inferred from homology"/>
<dbReference type="Proteomes" id="UP000271974">
    <property type="component" value="Unassembled WGS sequence"/>
</dbReference>
<feature type="compositionally biased region" description="Acidic residues" evidence="2">
    <location>
        <begin position="334"/>
        <end position="357"/>
    </location>
</feature>
<dbReference type="InterPro" id="IPR000682">
    <property type="entry name" value="PCMT"/>
</dbReference>
<comment type="similarity">
    <text evidence="1">Belongs to the methyltransferase superfamily. L-isoaspartyl/D-aspartyl protein methyltransferase family.</text>
</comment>
<evidence type="ECO:0000256" key="2">
    <source>
        <dbReference type="SAM" id="MobiDB-lite"/>
    </source>
</evidence>
<keyword evidence="4" id="KW-1185">Reference proteome</keyword>
<dbReference type="GO" id="GO:0004719">
    <property type="term" value="F:protein-L-isoaspartate (D-aspartate) O-methyltransferase activity"/>
    <property type="evidence" value="ECO:0007669"/>
    <property type="project" value="InterPro"/>
</dbReference>
<gene>
    <name evidence="3" type="ORF">EGW08_007500</name>
</gene>
<feature type="compositionally biased region" description="Basic and acidic residues" evidence="2">
    <location>
        <begin position="436"/>
        <end position="448"/>
    </location>
</feature>
<reference evidence="3 4" key="1">
    <citation type="submission" date="2019-01" db="EMBL/GenBank/DDBJ databases">
        <title>A draft genome assembly of the solar-powered sea slug Elysia chlorotica.</title>
        <authorList>
            <person name="Cai H."/>
            <person name="Li Q."/>
            <person name="Fang X."/>
            <person name="Li J."/>
            <person name="Curtis N.E."/>
            <person name="Altenburger A."/>
            <person name="Shibata T."/>
            <person name="Feng M."/>
            <person name="Maeda T."/>
            <person name="Schwartz J.A."/>
            <person name="Shigenobu S."/>
            <person name="Lundholm N."/>
            <person name="Nishiyama T."/>
            <person name="Yang H."/>
            <person name="Hasebe M."/>
            <person name="Li S."/>
            <person name="Pierce S.K."/>
            <person name="Wang J."/>
        </authorList>
    </citation>
    <scope>NUCLEOTIDE SEQUENCE [LARGE SCALE GENOMIC DNA]</scope>
    <source>
        <strain evidence="3">EC2010</strain>
        <tissue evidence="3">Whole organism of an adult</tissue>
    </source>
</reference>
<feature type="region of interest" description="Disordered" evidence="2">
    <location>
        <begin position="593"/>
        <end position="614"/>
    </location>
</feature>
<feature type="region of interest" description="Disordered" evidence="2">
    <location>
        <begin position="394"/>
        <end position="493"/>
    </location>
</feature>
<feature type="region of interest" description="Disordered" evidence="2">
    <location>
        <begin position="320"/>
        <end position="359"/>
    </location>
</feature>